<protein>
    <recommendedName>
        <fullName evidence="5">Ion channel POLLUX</fullName>
    </recommendedName>
</protein>
<dbReference type="Proteomes" id="UP001445335">
    <property type="component" value="Unassembled WGS sequence"/>
</dbReference>
<keyword evidence="4" id="KW-1185">Reference proteome</keyword>
<dbReference type="PANTHER" id="PTHR31563:SF10">
    <property type="entry name" value="ION CHANNEL POLLUX-RELATED"/>
    <property type="match status" value="1"/>
</dbReference>
<name>A0AAW1RNK8_9CHLO</name>
<comment type="caution">
    <text evidence="3">The sequence shown here is derived from an EMBL/GenBank/DDBJ whole genome shotgun (WGS) entry which is preliminary data.</text>
</comment>
<keyword evidence="2" id="KW-0472">Membrane</keyword>
<dbReference type="GO" id="GO:0006811">
    <property type="term" value="P:monoatomic ion transport"/>
    <property type="evidence" value="ECO:0007669"/>
    <property type="project" value="InterPro"/>
</dbReference>
<evidence type="ECO:0000313" key="3">
    <source>
        <dbReference type="EMBL" id="KAK9834842.1"/>
    </source>
</evidence>
<organism evidence="3 4">
    <name type="scientific">Elliptochloris bilobata</name>
    <dbReference type="NCBI Taxonomy" id="381761"/>
    <lineage>
        <taxon>Eukaryota</taxon>
        <taxon>Viridiplantae</taxon>
        <taxon>Chlorophyta</taxon>
        <taxon>core chlorophytes</taxon>
        <taxon>Trebouxiophyceae</taxon>
        <taxon>Trebouxiophyceae incertae sedis</taxon>
        <taxon>Elliptochloris clade</taxon>
        <taxon>Elliptochloris</taxon>
    </lineage>
</organism>
<sequence>MYHAAACLRHKQATARFGSYPKDTKVTQGKESSNGPPSAEAPLGDTPEPETTREELWSELREASVLRFVYRYLKFREGSFNDLQSLLLLNLTIVTVGGLVKHFVVDPAANARNLTLDQDWYRTLLLLTFANGVPMDNGTIAEKAFALAVAGSGLVAFALTVALIQQVVLAQVESNIKVGGTVLETGHVAVLLWGESQRDIEMCKEVLEQVCLAYKSEGGRTIAVLSSRPKPDMEAVLKEALPIDERHGSTIVVRQGSPLVPEDLALVAAPAASTSVIISDCSRPPDEADAQALRAAVLLDELPSPASAAAGAIVVEAKASGALKLVQSTCSRRVLAVPTTALAAFRTARLLQHPAVADVSRAMWSFSSKSQCFIERYPQLTGQPFGHLARFFADGLVLGLLDRSTGKCIVAPPADTTVGPEDDLVMLRPTALAPGAYQPLPRPIAANTEGWTPKSRRDLERASSSARSAPAKDVEQAAVGENGARQQSGNGASPPPEGLKARIQGLVQSLRAATEVEEPQHKNGHQDMGFNENGIEAAHSPLAALFNKERLLVCGWGETPFMVNLLRELDAGTGALPRGSEVILLNAHPEERISGHLDAIRNPGLGSIHVRHVRGNPLRREGFAKVDMRGITTALVLSDMLWRDSSVDNSGGDGSLVPALAAAGALEKMAEADYLRLDSLLLTCQLHVRGLLQDKGRKSINIVTEKVSFQGVTRFEDRRRLPLGVATNFSAYAAKVLTQVAYDPRALAVYSEVGGACRVRVHDACELCAPGESVPFWTLQMRAQALQQVLLGFFEVTEQAGVPSTVVNPGAAARAASRVWNNGESGGVKLITLAPQPKR</sequence>
<dbReference type="EMBL" id="JALJOU010000031">
    <property type="protein sequence ID" value="KAK9834842.1"/>
    <property type="molecule type" value="Genomic_DNA"/>
</dbReference>
<dbReference type="InterPro" id="IPR044849">
    <property type="entry name" value="CASTOR/POLLUX/SYM8-like"/>
</dbReference>
<keyword evidence="2" id="KW-0812">Transmembrane</keyword>
<reference evidence="3 4" key="1">
    <citation type="journal article" date="2024" name="Nat. Commun.">
        <title>Phylogenomics reveals the evolutionary origins of lichenization in chlorophyte algae.</title>
        <authorList>
            <person name="Puginier C."/>
            <person name="Libourel C."/>
            <person name="Otte J."/>
            <person name="Skaloud P."/>
            <person name="Haon M."/>
            <person name="Grisel S."/>
            <person name="Petersen M."/>
            <person name="Berrin J.G."/>
            <person name="Delaux P.M."/>
            <person name="Dal Grande F."/>
            <person name="Keller J."/>
        </authorList>
    </citation>
    <scope>NUCLEOTIDE SEQUENCE [LARGE SCALE GENOMIC DNA]</scope>
    <source>
        <strain evidence="3 4">SAG 245.80</strain>
    </source>
</reference>
<feature type="compositionally biased region" description="Polar residues" evidence="1">
    <location>
        <begin position="26"/>
        <end position="36"/>
    </location>
</feature>
<dbReference type="AlphaFoldDB" id="A0AAW1RNK8"/>
<dbReference type="PANTHER" id="PTHR31563">
    <property type="entry name" value="ION CHANNEL POLLUX-RELATED"/>
    <property type="match status" value="1"/>
</dbReference>
<feature type="transmembrane region" description="Helical" evidence="2">
    <location>
        <begin position="144"/>
        <end position="164"/>
    </location>
</feature>
<proteinExistence type="predicted"/>
<feature type="region of interest" description="Disordered" evidence="1">
    <location>
        <begin position="436"/>
        <end position="499"/>
    </location>
</feature>
<keyword evidence="2" id="KW-1133">Transmembrane helix</keyword>
<evidence type="ECO:0000256" key="1">
    <source>
        <dbReference type="SAM" id="MobiDB-lite"/>
    </source>
</evidence>
<gene>
    <name evidence="3" type="ORF">WJX81_002993</name>
</gene>
<feature type="region of interest" description="Disordered" evidence="1">
    <location>
        <begin position="18"/>
        <end position="54"/>
    </location>
</feature>
<evidence type="ECO:0000256" key="2">
    <source>
        <dbReference type="SAM" id="Phobius"/>
    </source>
</evidence>
<evidence type="ECO:0000313" key="4">
    <source>
        <dbReference type="Proteomes" id="UP001445335"/>
    </source>
</evidence>
<accession>A0AAW1RNK8</accession>
<evidence type="ECO:0008006" key="5">
    <source>
        <dbReference type="Google" id="ProtNLM"/>
    </source>
</evidence>